<proteinExistence type="predicted"/>
<evidence type="ECO:0000313" key="2">
    <source>
        <dbReference type="Proteomes" id="UP001217089"/>
    </source>
</evidence>
<sequence>MDRIEDLVLWKTLNKQIGYYALPSGSKAEGMDLSGSDVDLMLIMKYITVEPKQFNQPSLSDFIMETKNVKSGFAKLILGLNKRTKDKLRTLASALMSIDNHLVYLSSSLFRDKFVELSRKHTKSNVLPHGPCATSDSKWY</sequence>
<gene>
    <name evidence="1" type="ORF">KUTeg_010797</name>
</gene>
<comment type="caution">
    <text evidence="1">The sequence shown here is derived from an EMBL/GenBank/DDBJ whole genome shotgun (WGS) entry which is preliminary data.</text>
</comment>
<reference evidence="1 2" key="1">
    <citation type="submission" date="2022-12" db="EMBL/GenBank/DDBJ databases">
        <title>Chromosome-level genome of Tegillarca granosa.</title>
        <authorList>
            <person name="Kim J."/>
        </authorList>
    </citation>
    <scope>NUCLEOTIDE SEQUENCE [LARGE SCALE GENOMIC DNA]</scope>
    <source>
        <strain evidence="1">Teg-2019</strain>
        <tissue evidence="1">Adductor muscle</tissue>
    </source>
</reference>
<evidence type="ECO:0008006" key="3">
    <source>
        <dbReference type="Google" id="ProtNLM"/>
    </source>
</evidence>
<keyword evidence="2" id="KW-1185">Reference proteome</keyword>
<accession>A0ABQ9F6E1</accession>
<name>A0ABQ9F6E1_TEGGR</name>
<dbReference type="Proteomes" id="UP001217089">
    <property type="component" value="Unassembled WGS sequence"/>
</dbReference>
<evidence type="ECO:0000313" key="1">
    <source>
        <dbReference type="EMBL" id="KAJ8311442.1"/>
    </source>
</evidence>
<dbReference type="EMBL" id="JARBDR010000496">
    <property type="protein sequence ID" value="KAJ8311442.1"/>
    <property type="molecule type" value="Genomic_DNA"/>
</dbReference>
<organism evidence="1 2">
    <name type="scientific">Tegillarca granosa</name>
    <name type="common">Malaysian cockle</name>
    <name type="synonym">Anadara granosa</name>
    <dbReference type="NCBI Taxonomy" id="220873"/>
    <lineage>
        <taxon>Eukaryota</taxon>
        <taxon>Metazoa</taxon>
        <taxon>Spiralia</taxon>
        <taxon>Lophotrochozoa</taxon>
        <taxon>Mollusca</taxon>
        <taxon>Bivalvia</taxon>
        <taxon>Autobranchia</taxon>
        <taxon>Pteriomorphia</taxon>
        <taxon>Arcoida</taxon>
        <taxon>Arcoidea</taxon>
        <taxon>Arcidae</taxon>
        <taxon>Tegillarca</taxon>
    </lineage>
</organism>
<protein>
    <recommendedName>
        <fullName evidence="3">Polymerase nucleotidyl transferase domain-containing protein</fullName>
    </recommendedName>
</protein>